<dbReference type="Proteomes" id="UP000664096">
    <property type="component" value="Unassembled WGS sequence"/>
</dbReference>
<evidence type="ECO:0000313" key="3">
    <source>
        <dbReference type="Proteomes" id="UP000664096"/>
    </source>
</evidence>
<dbReference type="Pfam" id="PF14452">
    <property type="entry name" value="Multi_ubiq"/>
    <property type="match status" value="2"/>
</dbReference>
<dbReference type="InterPro" id="IPR025701">
    <property type="entry name" value="UBQ-conjugat_E2_E"/>
</dbReference>
<feature type="domain" description="Multi-ubiquitin" evidence="1">
    <location>
        <begin position="26"/>
        <end position="85"/>
    </location>
</feature>
<dbReference type="InterPro" id="IPR027802">
    <property type="entry name" value="Multi-ubiquitin_dom"/>
</dbReference>
<protein>
    <submittedName>
        <fullName evidence="2">Multiubiquitin domain-containing protein</fullName>
    </submittedName>
</protein>
<reference evidence="2" key="1">
    <citation type="submission" date="2020-12" db="EMBL/GenBank/DDBJ databases">
        <title>Oil enriched cultivation method for isolating marine PHA-producing bacteria.</title>
        <authorList>
            <person name="Zheng W."/>
            <person name="Yu S."/>
            <person name="Huang Y."/>
        </authorList>
    </citation>
    <scope>NUCLEOTIDE SEQUENCE</scope>
    <source>
        <strain evidence="2">SY-2-12</strain>
    </source>
</reference>
<name>A0A939EJ93_9HYPH</name>
<organism evidence="2 3">
    <name type="scientific">Roseibium aggregatum</name>
    <dbReference type="NCBI Taxonomy" id="187304"/>
    <lineage>
        <taxon>Bacteria</taxon>
        <taxon>Pseudomonadati</taxon>
        <taxon>Pseudomonadota</taxon>
        <taxon>Alphaproteobacteria</taxon>
        <taxon>Hyphomicrobiales</taxon>
        <taxon>Stappiaceae</taxon>
        <taxon>Roseibium</taxon>
    </lineage>
</organism>
<dbReference type="EMBL" id="JAEKJZ010000007">
    <property type="protein sequence ID" value="MBN9673731.1"/>
    <property type="molecule type" value="Genomic_DNA"/>
</dbReference>
<dbReference type="AlphaFoldDB" id="A0A939EJ93"/>
<dbReference type="Pfam" id="PF14462">
    <property type="entry name" value="Prok-E2_E"/>
    <property type="match status" value="1"/>
</dbReference>
<dbReference type="RefSeq" id="WP_207143850.1">
    <property type="nucleotide sequence ID" value="NZ_JAEKJZ010000007.1"/>
</dbReference>
<accession>A0A939EJ93</accession>
<gene>
    <name evidence="2" type="ORF">JF539_25470</name>
</gene>
<comment type="caution">
    <text evidence="2">The sequence shown here is derived from an EMBL/GenBank/DDBJ whole genome shotgun (WGS) entry which is preliminary data.</text>
</comment>
<proteinExistence type="predicted"/>
<evidence type="ECO:0000313" key="2">
    <source>
        <dbReference type="EMBL" id="MBN9673731.1"/>
    </source>
</evidence>
<evidence type="ECO:0000259" key="1">
    <source>
        <dbReference type="Pfam" id="PF14452"/>
    </source>
</evidence>
<sequence length="368" mass="41307">MTAPNKDCSHDRGNVRIEIADTDLIFREIELDTDTPTGGKISKAAGFSVDERAFVLQWMNDGDFESLRVQEEADLEKGTKFIVTQADSSNRIAIDGNEVDWPDDNISSATVRKLGKIPDEKQLFIERSEEPDRRLKDGDVIKIGKHGIEVFKSREPKAWLLNVQGKRIKSETPTIPVVEALTRAGFDPNAWIIILKVQGQPKRQLDVNDTIDLSAPGIEKVRLTPKDVGNGDARPSLRRDFALLEADESFLGELGLLWETKEITGQHWLIIYDYPVPEGYSLTTVTLSLLVPPTYPKAEIDMFFVYPPLDKATGGNIPATETRRSIDGLPFQQWSRHRGPGSRWHPCRDNVMTHLALVEAALNKEVDQ</sequence>
<feature type="domain" description="Multi-ubiquitin" evidence="1">
    <location>
        <begin position="91"/>
        <end position="154"/>
    </location>
</feature>